<feature type="transmembrane region" description="Helical" evidence="2">
    <location>
        <begin position="215"/>
        <end position="233"/>
    </location>
</feature>
<dbReference type="InterPro" id="IPR007349">
    <property type="entry name" value="DUF418"/>
</dbReference>
<name>A0A6M6JI22_9PSEU</name>
<dbReference type="KEGG" id="pbro:HOP40_09795"/>
<feature type="transmembrane region" description="Helical" evidence="2">
    <location>
        <begin position="393"/>
        <end position="411"/>
    </location>
</feature>
<feature type="transmembrane region" description="Helical" evidence="2">
    <location>
        <begin position="188"/>
        <end position="209"/>
    </location>
</feature>
<reference evidence="5 6" key="1">
    <citation type="submission" date="2020-05" db="EMBL/GenBank/DDBJ databases">
        <authorList>
            <person name="Mo P."/>
        </authorList>
    </citation>
    <scope>NUCLEOTIDE SEQUENCE [LARGE SCALE GENOMIC DNA]</scope>
    <source>
        <strain evidence="5 6">Gen01</strain>
    </source>
</reference>
<accession>A0A6M6JI22</accession>
<feature type="transmembrane region" description="Helical" evidence="2">
    <location>
        <begin position="517"/>
        <end position="538"/>
    </location>
</feature>
<organism evidence="5 6">
    <name type="scientific">Pseudonocardia broussonetiae</name>
    <dbReference type="NCBI Taxonomy" id="2736640"/>
    <lineage>
        <taxon>Bacteria</taxon>
        <taxon>Bacillati</taxon>
        <taxon>Actinomycetota</taxon>
        <taxon>Actinomycetes</taxon>
        <taxon>Pseudonocardiales</taxon>
        <taxon>Pseudonocardiaceae</taxon>
        <taxon>Pseudonocardia</taxon>
    </lineage>
</organism>
<feature type="region of interest" description="Disordered" evidence="1">
    <location>
        <begin position="545"/>
        <end position="596"/>
    </location>
</feature>
<dbReference type="Pfam" id="PF07786">
    <property type="entry name" value="HGSNAT_cat"/>
    <property type="match status" value="1"/>
</dbReference>
<keyword evidence="2" id="KW-0812">Transmembrane</keyword>
<feature type="transmembrane region" description="Helical" evidence="2">
    <location>
        <begin position="423"/>
        <end position="445"/>
    </location>
</feature>
<feature type="region of interest" description="Disordered" evidence="1">
    <location>
        <begin position="1"/>
        <end position="27"/>
    </location>
</feature>
<keyword evidence="2" id="KW-0472">Membrane</keyword>
<sequence length="642" mass="65926">MADLVSTHVRKSSCEEAPPRSRVDVGLPLPAERGVTHHDCRDCPIGLLKDHEQADSFSGAGQKVPPRLLRSLGEATAVSSESSVLQRPAAPSADLPSSAGFGVADNESRVTGGKPRVIGVDLARGLALIGMMATHAYGAALDDNDNPTLATVVAGGRAATLFVLVAGVSLAFLSGGRTRVRGAERTGASAGLAVRAVLVGAIGLTLGYLGELNGIDGILPLYGVLFLLAIPLLRCPPVVLLGIAAAATALGPVLIVATADAGFPGSGGADDPTFTALFTDPLGLLIQLSLTGAYPAVIYLAYLCVGLVIGRLDLSSRRTGWWLLAGGAALAVVARAVSALLLYPMGGLARLIEQGELGTDPAEVATLLWEPDLSTSWWYLALPAPHSHTPVDMLHIVGSAAAVLGTALLLTRVPAIARLLWPVAAAGSMSLTVYSAHLVFLATGVLEDDPLLLLLAMALGALVLATLWRQWFSQGPLEKVVATPATAARWAAIRRAEGRDTASTSSRGRLLGTARSAAQFLAPLACAGVLALMFFAGVRAAAPGDTGGDVTEPPGVSQVSDGSNDGVPEAEEPDPAAEQAPDADATEAPSTTADEPWMPASTLWVLGGISAALLAMMLLIGRLSSESPVADSRDDHAREARR</sequence>
<dbReference type="Pfam" id="PF04235">
    <property type="entry name" value="DUF418"/>
    <property type="match status" value="1"/>
</dbReference>
<feature type="transmembrane region" description="Helical" evidence="2">
    <location>
        <begin position="240"/>
        <end position="264"/>
    </location>
</feature>
<dbReference type="AlphaFoldDB" id="A0A6M6JI22"/>
<feature type="compositionally biased region" description="Low complexity" evidence="1">
    <location>
        <begin position="576"/>
        <end position="589"/>
    </location>
</feature>
<keyword evidence="2" id="KW-1133">Transmembrane helix</keyword>
<evidence type="ECO:0000256" key="2">
    <source>
        <dbReference type="SAM" id="Phobius"/>
    </source>
</evidence>
<evidence type="ECO:0000259" key="4">
    <source>
        <dbReference type="Pfam" id="PF07786"/>
    </source>
</evidence>
<dbReference type="InterPro" id="IPR012429">
    <property type="entry name" value="HGSNAT_cat"/>
</dbReference>
<keyword evidence="6" id="KW-1185">Reference proteome</keyword>
<dbReference type="RefSeq" id="WP_172156896.1">
    <property type="nucleotide sequence ID" value="NZ_CP053564.1"/>
</dbReference>
<proteinExistence type="predicted"/>
<feature type="transmembrane region" description="Helical" evidence="2">
    <location>
        <begin position="451"/>
        <end position="468"/>
    </location>
</feature>
<feature type="transmembrane region" description="Helical" evidence="2">
    <location>
        <begin position="158"/>
        <end position="176"/>
    </location>
</feature>
<evidence type="ECO:0000313" key="5">
    <source>
        <dbReference type="EMBL" id="QJY46059.1"/>
    </source>
</evidence>
<feature type="compositionally biased region" description="Low complexity" evidence="1">
    <location>
        <begin position="88"/>
        <end position="99"/>
    </location>
</feature>
<feature type="domain" description="Heparan-alpha-glucosaminide N-acetyltransferase catalytic" evidence="4">
    <location>
        <begin position="116"/>
        <end position="316"/>
    </location>
</feature>
<gene>
    <name evidence="5" type="ORF">HOP40_09795</name>
</gene>
<protein>
    <submittedName>
        <fullName evidence="5">DUF1624 domain-containing protein</fullName>
    </submittedName>
</protein>
<feature type="transmembrane region" description="Helical" evidence="2">
    <location>
        <begin position="321"/>
        <end position="343"/>
    </location>
</feature>
<feature type="compositionally biased region" description="Basic and acidic residues" evidence="1">
    <location>
        <begin position="12"/>
        <end position="23"/>
    </location>
</feature>
<feature type="transmembrane region" description="Helical" evidence="2">
    <location>
        <begin position="117"/>
        <end position="138"/>
    </location>
</feature>
<evidence type="ECO:0000259" key="3">
    <source>
        <dbReference type="Pfam" id="PF04235"/>
    </source>
</evidence>
<dbReference type="Proteomes" id="UP000505377">
    <property type="component" value="Chromosome"/>
</dbReference>
<feature type="transmembrane region" description="Helical" evidence="2">
    <location>
        <begin position="284"/>
        <end position="309"/>
    </location>
</feature>
<evidence type="ECO:0000313" key="6">
    <source>
        <dbReference type="Proteomes" id="UP000505377"/>
    </source>
</evidence>
<dbReference type="EMBL" id="CP053564">
    <property type="protein sequence ID" value="QJY46059.1"/>
    <property type="molecule type" value="Genomic_DNA"/>
</dbReference>
<evidence type="ECO:0000256" key="1">
    <source>
        <dbReference type="SAM" id="MobiDB-lite"/>
    </source>
</evidence>
<feature type="region of interest" description="Disordered" evidence="1">
    <location>
        <begin position="80"/>
        <end position="107"/>
    </location>
</feature>
<feature type="domain" description="DUF418" evidence="3">
    <location>
        <begin position="387"/>
        <end position="480"/>
    </location>
</feature>
<feature type="transmembrane region" description="Helical" evidence="2">
    <location>
        <begin position="603"/>
        <end position="623"/>
    </location>
</feature>